<dbReference type="PROSITE" id="PS50846">
    <property type="entry name" value="HMA_2"/>
    <property type="match status" value="1"/>
</dbReference>
<dbReference type="PATRIC" id="fig|700597.3.peg.818"/>
<dbReference type="InterPro" id="IPR006121">
    <property type="entry name" value="HMA_dom"/>
</dbReference>
<dbReference type="GO" id="GO:0046872">
    <property type="term" value="F:metal ion binding"/>
    <property type="evidence" value="ECO:0007669"/>
    <property type="project" value="InterPro"/>
</dbReference>
<gene>
    <name evidence="2" type="ORF">SZN_04206</name>
</gene>
<dbReference type="Gene3D" id="3.30.70.100">
    <property type="match status" value="1"/>
</dbReference>
<dbReference type="CDD" id="cd00371">
    <property type="entry name" value="HMA"/>
    <property type="match status" value="1"/>
</dbReference>
<organism evidence="2 3">
    <name type="scientific">Streptomyces zinciresistens K42</name>
    <dbReference type="NCBI Taxonomy" id="700597"/>
    <lineage>
        <taxon>Bacteria</taxon>
        <taxon>Bacillati</taxon>
        <taxon>Actinomycetota</taxon>
        <taxon>Actinomycetes</taxon>
        <taxon>Kitasatosporales</taxon>
        <taxon>Streptomycetaceae</taxon>
        <taxon>Streptomyces</taxon>
    </lineage>
</organism>
<dbReference type="Pfam" id="PF00403">
    <property type="entry name" value="HMA"/>
    <property type="match status" value="1"/>
</dbReference>
<name>G2G5T7_9ACTN</name>
<feature type="domain" description="HMA" evidence="1">
    <location>
        <begin position="1"/>
        <end position="63"/>
    </location>
</feature>
<dbReference type="Proteomes" id="UP000004217">
    <property type="component" value="Unassembled WGS sequence"/>
</dbReference>
<dbReference type="SUPFAM" id="SSF55008">
    <property type="entry name" value="HMA, heavy metal-associated domain"/>
    <property type="match status" value="1"/>
</dbReference>
<protein>
    <recommendedName>
        <fullName evidence="1">HMA domain-containing protein</fullName>
    </recommendedName>
</protein>
<evidence type="ECO:0000313" key="2">
    <source>
        <dbReference type="EMBL" id="EGX61026.1"/>
    </source>
</evidence>
<evidence type="ECO:0000259" key="1">
    <source>
        <dbReference type="PROSITE" id="PS50846"/>
    </source>
</evidence>
<dbReference type="InterPro" id="IPR036163">
    <property type="entry name" value="HMA_dom_sf"/>
</dbReference>
<comment type="caution">
    <text evidence="2">The sequence shown here is derived from an EMBL/GenBank/DDBJ whole genome shotgun (WGS) entry which is preliminary data.</text>
</comment>
<proteinExistence type="predicted"/>
<dbReference type="EMBL" id="AGBF01000007">
    <property type="protein sequence ID" value="EGX61026.1"/>
    <property type="molecule type" value="Genomic_DNA"/>
</dbReference>
<dbReference type="AlphaFoldDB" id="G2G5T7"/>
<sequence>MLKALIRACGQCQVAIEGVVAALPGVTIADVSSRARAVAVRYDAPAEPSGIEAAIRGAGYRIGPYRNPSTEGSTS</sequence>
<reference evidence="2 3" key="1">
    <citation type="submission" date="2011-08" db="EMBL/GenBank/DDBJ databases">
        <authorList>
            <person name="Lin Y."/>
            <person name="Hao X."/>
            <person name="Johnstone L."/>
            <person name="Miller S.J."/>
            <person name="Wei G."/>
            <person name="Rensing C."/>
        </authorList>
    </citation>
    <scope>NUCLEOTIDE SEQUENCE [LARGE SCALE GENOMIC DNA]</scope>
    <source>
        <strain evidence="2 3">K42</strain>
    </source>
</reference>
<accession>G2G5T7</accession>
<evidence type="ECO:0000313" key="3">
    <source>
        <dbReference type="Proteomes" id="UP000004217"/>
    </source>
</evidence>
<keyword evidence="3" id="KW-1185">Reference proteome</keyword>
<dbReference type="RefSeq" id="WP_007491741.1">
    <property type="nucleotide sequence ID" value="NZ_AGBF01000007.1"/>
</dbReference>